<organism evidence="1 2">
    <name type="scientific">Rosa chinensis</name>
    <name type="common">China rose</name>
    <dbReference type="NCBI Taxonomy" id="74649"/>
    <lineage>
        <taxon>Eukaryota</taxon>
        <taxon>Viridiplantae</taxon>
        <taxon>Streptophyta</taxon>
        <taxon>Embryophyta</taxon>
        <taxon>Tracheophyta</taxon>
        <taxon>Spermatophyta</taxon>
        <taxon>Magnoliopsida</taxon>
        <taxon>eudicotyledons</taxon>
        <taxon>Gunneridae</taxon>
        <taxon>Pentapetalae</taxon>
        <taxon>rosids</taxon>
        <taxon>fabids</taxon>
        <taxon>Rosales</taxon>
        <taxon>Rosaceae</taxon>
        <taxon>Rosoideae</taxon>
        <taxon>Rosoideae incertae sedis</taxon>
        <taxon>Rosa</taxon>
    </lineage>
</organism>
<protein>
    <submittedName>
        <fullName evidence="1">Uncharacterized protein</fullName>
    </submittedName>
</protein>
<gene>
    <name evidence="1" type="ORF">RchiOBHm_Chr7g0196871</name>
</gene>
<dbReference type="AlphaFoldDB" id="A0A2P6P6P8"/>
<name>A0A2P6P6P8_ROSCH</name>
<reference evidence="1 2" key="1">
    <citation type="journal article" date="2018" name="Nat. Genet.">
        <title>The Rosa genome provides new insights in the design of modern roses.</title>
        <authorList>
            <person name="Bendahmane M."/>
        </authorList>
    </citation>
    <scope>NUCLEOTIDE SEQUENCE [LARGE SCALE GENOMIC DNA]</scope>
    <source>
        <strain evidence="2">cv. Old Blush</strain>
    </source>
</reference>
<comment type="caution">
    <text evidence="1">The sequence shown here is derived from an EMBL/GenBank/DDBJ whole genome shotgun (WGS) entry which is preliminary data.</text>
</comment>
<dbReference type="Proteomes" id="UP000238479">
    <property type="component" value="Chromosome 7"/>
</dbReference>
<proteinExistence type="predicted"/>
<dbReference type="EMBL" id="PDCK01000045">
    <property type="protein sequence ID" value="PRQ17611.1"/>
    <property type="molecule type" value="Genomic_DNA"/>
</dbReference>
<dbReference type="Gramene" id="PRQ17611">
    <property type="protein sequence ID" value="PRQ17611"/>
    <property type="gene ID" value="RchiOBHm_Chr7g0196871"/>
</dbReference>
<evidence type="ECO:0000313" key="1">
    <source>
        <dbReference type="EMBL" id="PRQ17611.1"/>
    </source>
</evidence>
<sequence>MKGKFFFYKEPNSSSLEIGGWLQYLFADDFIMRLSNTYSAKLENGGSSLTIYDQ</sequence>
<keyword evidence="2" id="KW-1185">Reference proteome</keyword>
<accession>A0A2P6P6P8</accession>
<evidence type="ECO:0000313" key="2">
    <source>
        <dbReference type="Proteomes" id="UP000238479"/>
    </source>
</evidence>